<organism evidence="1">
    <name type="scientific">marine sediment metagenome</name>
    <dbReference type="NCBI Taxonomy" id="412755"/>
    <lineage>
        <taxon>unclassified sequences</taxon>
        <taxon>metagenomes</taxon>
        <taxon>ecological metagenomes</taxon>
    </lineage>
</organism>
<sequence>MGQWTMEQLRNLKDLEAQVSPLAKINIIPISKGGLDEGYGSSIIWDPRLYRKGVMGPRPVTQDELVAAGVPEEDAERWAAQTQKAVSTLNRLYPVLLPAIAERVKAIEAAVSAALVAGESTREKFEV</sequence>
<name>X1J7F7_9ZZZZ</name>
<comment type="caution">
    <text evidence="1">The sequence shown here is derived from an EMBL/GenBank/DDBJ whole genome shotgun (WGS) entry which is preliminary data.</text>
</comment>
<proteinExistence type="predicted"/>
<accession>X1J7F7</accession>
<dbReference type="EMBL" id="BARV01002089">
    <property type="protein sequence ID" value="GAH89902.1"/>
    <property type="molecule type" value="Genomic_DNA"/>
</dbReference>
<gene>
    <name evidence="1" type="ORF">S06H3_05595</name>
</gene>
<dbReference type="AlphaFoldDB" id="X1J7F7"/>
<protein>
    <submittedName>
        <fullName evidence="1">Uncharacterized protein</fullName>
    </submittedName>
</protein>
<evidence type="ECO:0000313" key="1">
    <source>
        <dbReference type="EMBL" id="GAH89902.1"/>
    </source>
</evidence>
<reference evidence="1" key="1">
    <citation type="journal article" date="2014" name="Front. Microbiol.">
        <title>High frequency of phylogenetically diverse reductive dehalogenase-homologous genes in deep subseafloor sedimentary metagenomes.</title>
        <authorList>
            <person name="Kawai M."/>
            <person name="Futagami T."/>
            <person name="Toyoda A."/>
            <person name="Takaki Y."/>
            <person name="Nishi S."/>
            <person name="Hori S."/>
            <person name="Arai W."/>
            <person name="Tsubouchi T."/>
            <person name="Morono Y."/>
            <person name="Uchiyama I."/>
            <person name="Ito T."/>
            <person name="Fujiyama A."/>
            <person name="Inagaki F."/>
            <person name="Takami H."/>
        </authorList>
    </citation>
    <scope>NUCLEOTIDE SEQUENCE</scope>
    <source>
        <strain evidence="1">Expedition CK06-06</strain>
    </source>
</reference>